<dbReference type="InterPro" id="IPR042070">
    <property type="entry name" value="PucR_C-HTH_sf"/>
</dbReference>
<dbReference type="AlphaFoldDB" id="A0A2A9E180"/>
<protein>
    <submittedName>
        <fullName evidence="3">DNA-binding PucR family transcriptional regulator</fullName>
    </submittedName>
</protein>
<gene>
    <name evidence="3" type="ORF">ATJ78_2932</name>
</gene>
<keyword evidence="4" id="KW-1185">Reference proteome</keyword>
<sequence length="503" mass="54670">MGVTVADLVSDPSFELRCLAGHELLGRQIRWVHVSEIGDPSPWLSGNELLLTTGLVERTDEEVFAFFDALAATRVAAVGYGTGFVHDDVPPVWICAALRYGIPVLEIPLSTPYIAIAEFVSRKIAVEELSQVNRMLDVQQRLAQNEQTEALVRDSLSKLARVLDATVVVQYDDGSLDVIDGVVSLDASDRDTVVHEMQVHRGSARHSTTTAIGDLYIHAAKADGATLGVAKRSRYSPVEQNIIGSVATALRLSAESAVSDALRLREALFQLVIVDEMPPEPHVIDVLLSDIENCAIVHASSDGAASQVLADALQSTMGKAGLPCLVCATSSAVIAVVPDAAIDSLRSSVTALMSDNENARLWSVGVSSGKHRHDVMELLREAAVAHRIAARGVKPAILEYSDVVTVDSAQMWMREAADEPLLREWRKRLERASGREATHVSALRAFLRCNGAREKAARSLGIHRQTLNARLVEVEKVLGVSLDEPRDRVLLWLAFEALEERRA</sequence>
<dbReference type="EMBL" id="PDJE01000001">
    <property type="protein sequence ID" value="PFG31949.1"/>
    <property type="molecule type" value="Genomic_DNA"/>
</dbReference>
<dbReference type="Pfam" id="PF07905">
    <property type="entry name" value="PucR"/>
    <property type="match status" value="1"/>
</dbReference>
<dbReference type="InterPro" id="IPR025736">
    <property type="entry name" value="PucR_C-HTH_dom"/>
</dbReference>
<accession>A0A2A9E180</accession>
<evidence type="ECO:0000259" key="2">
    <source>
        <dbReference type="Pfam" id="PF13556"/>
    </source>
</evidence>
<evidence type="ECO:0000313" key="3">
    <source>
        <dbReference type="EMBL" id="PFG31949.1"/>
    </source>
</evidence>
<dbReference type="InterPro" id="IPR051448">
    <property type="entry name" value="CdaR-like_regulators"/>
</dbReference>
<name>A0A2A9E180_9MICO</name>
<evidence type="ECO:0000259" key="1">
    <source>
        <dbReference type="Pfam" id="PF07905"/>
    </source>
</evidence>
<keyword evidence="3" id="KW-0238">DNA-binding</keyword>
<dbReference type="Gene3D" id="1.10.10.2840">
    <property type="entry name" value="PucR C-terminal helix-turn-helix domain"/>
    <property type="match status" value="1"/>
</dbReference>
<comment type="caution">
    <text evidence="3">The sequence shown here is derived from an EMBL/GenBank/DDBJ whole genome shotgun (WGS) entry which is preliminary data.</text>
</comment>
<feature type="domain" description="Purine catabolism PurC-like" evidence="1">
    <location>
        <begin position="7"/>
        <end position="124"/>
    </location>
</feature>
<dbReference type="Proteomes" id="UP000221369">
    <property type="component" value="Unassembled WGS sequence"/>
</dbReference>
<reference evidence="3 4" key="1">
    <citation type="submission" date="2017-10" db="EMBL/GenBank/DDBJ databases">
        <title>Sequencing the genomes of 1000 actinobacteria strains.</title>
        <authorList>
            <person name="Klenk H.-P."/>
        </authorList>
    </citation>
    <scope>NUCLEOTIDE SEQUENCE [LARGE SCALE GENOMIC DNA]</scope>
    <source>
        <strain evidence="3 4">DSM 21798</strain>
    </source>
</reference>
<dbReference type="PANTHER" id="PTHR33744">
    <property type="entry name" value="CARBOHYDRATE DIACID REGULATOR"/>
    <property type="match status" value="1"/>
</dbReference>
<dbReference type="InterPro" id="IPR012914">
    <property type="entry name" value="PucR_dom"/>
</dbReference>
<dbReference type="Pfam" id="PF13556">
    <property type="entry name" value="HTH_30"/>
    <property type="match status" value="1"/>
</dbReference>
<organism evidence="3 4">
    <name type="scientific">Paramicrobacterium agarici</name>
    <dbReference type="NCBI Taxonomy" id="630514"/>
    <lineage>
        <taxon>Bacteria</taxon>
        <taxon>Bacillati</taxon>
        <taxon>Actinomycetota</taxon>
        <taxon>Actinomycetes</taxon>
        <taxon>Micrococcales</taxon>
        <taxon>Microbacteriaceae</taxon>
        <taxon>Paramicrobacterium</taxon>
    </lineage>
</organism>
<feature type="domain" description="PucR C-terminal helix-turn-helix" evidence="2">
    <location>
        <begin position="442"/>
        <end position="497"/>
    </location>
</feature>
<dbReference type="RefSeq" id="WP_098408898.1">
    <property type="nucleotide sequence ID" value="NZ_PDJE01000001.1"/>
</dbReference>
<proteinExistence type="predicted"/>
<dbReference type="PANTHER" id="PTHR33744:SF1">
    <property type="entry name" value="DNA-BINDING TRANSCRIPTIONAL ACTIVATOR ADER"/>
    <property type="match status" value="1"/>
</dbReference>
<dbReference type="GO" id="GO:0003677">
    <property type="term" value="F:DNA binding"/>
    <property type="evidence" value="ECO:0007669"/>
    <property type="project" value="UniProtKB-KW"/>
</dbReference>
<evidence type="ECO:0000313" key="4">
    <source>
        <dbReference type="Proteomes" id="UP000221369"/>
    </source>
</evidence>